<dbReference type="AlphaFoldDB" id="A0A1I7SI20"/>
<feature type="chain" id="PRO_5009306174" evidence="1">
    <location>
        <begin position="20"/>
        <end position="96"/>
    </location>
</feature>
<organism evidence="2 3">
    <name type="scientific">Bursaphelenchus xylophilus</name>
    <name type="common">Pinewood nematode worm</name>
    <name type="synonym">Aphelenchoides xylophilus</name>
    <dbReference type="NCBI Taxonomy" id="6326"/>
    <lineage>
        <taxon>Eukaryota</taxon>
        <taxon>Metazoa</taxon>
        <taxon>Ecdysozoa</taxon>
        <taxon>Nematoda</taxon>
        <taxon>Chromadorea</taxon>
        <taxon>Rhabditida</taxon>
        <taxon>Tylenchina</taxon>
        <taxon>Tylenchomorpha</taxon>
        <taxon>Aphelenchoidea</taxon>
        <taxon>Aphelenchoididae</taxon>
        <taxon>Bursaphelenchus</taxon>
    </lineage>
</organism>
<keyword evidence="1" id="KW-0732">Signal</keyword>
<name>A0A1I7SI20_BURXY</name>
<protein>
    <submittedName>
        <fullName evidence="3">Protein quiver</fullName>
    </submittedName>
</protein>
<evidence type="ECO:0000313" key="2">
    <source>
        <dbReference type="Proteomes" id="UP000095284"/>
    </source>
</evidence>
<dbReference type="Proteomes" id="UP000095284">
    <property type="component" value="Unplaced"/>
</dbReference>
<reference evidence="3" key="1">
    <citation type="submission" date="2016-11" db="UniProtKB">
        <authorList>
            <consortium name="WormBaseParasite"/>
        </authorList>
    </citation>
    <scope>IDENTIFICATION</scope>
</reference>
<dbReference type="WBParaSite" id="BXY_1268900.1">
    <property type="protein sequence ID" value="BXY_1268900.1"/>
    <property type="gene ID" value="BXY_1268900"/>
</dbReference>
<evidence type="ECO:0000313" key="3">
    <source>
        <dbReference type="WBParaSite" id="BXY_1268900.1"/>
    </source>
</evidence>
<sequence length="96" mass="10390">MHLVLNLALFLFFASVTNSIRCYTCNEDASRRGTDCVKSKITIKDCGNDNGCIKGLLKLESLEIRYKKCAPSGAFITAIGVTFYVQNGGFSAVISG</sequence>
<proteinExistence type="predicted"/>
<accession>A0A1I7SI20</accession>
<evidence type="ECO:0000256" key="1">
    <source>
        <dbReference type="SAM" id="SignalP"/>
    </source>
</evidence>
<feature type="signal peptide" evidence="1">
    <location>
        <begin position="1"/>
        <end position="19"/>
    </location>
</feature>